<reference evidence="1" key="1">
    <citation type="submission" date="2018-09" db="EMBL/GenBank/DDBJ databases">
        <title>A genomic encyclopedia of anaerobic methanotrophic archaea.</title>
        <authorList>
            <person name="Skennerton C.T."/>
            <person name="Chadwick G.L."/>
            <person name="Laso-Perez R."/>
            <person name="Leu A.O."/>
            <person name="Speth D.R."/>
            <person name="Yu H."/>
            <person name="Morgan-Lang C."/>
            <person name="Hatzenpichler R."/>
            <person name="Goudeau D."/>
            <person name="Malmstrom R."/>
            <person name="Woyke T."/>
            <person name="Hallam S."/>
            <person name="Tyson G.W."/>
            <person name="Wegener G."/>
            <person name="Boetius A."/>
            <person name="Orphan V.J."/>
        </authorList>
    </citation>
    <scope>NUCLEOTIDE SEQUENCE</scope>
    <source>
        <strain evidence="1">CONS3730D10UFb2</strain>
    </source>
</reference>
<proteinExistence type="predicted"/>
<dbReference type="EMBL" id="QYBA01000048">
    <property type="protein sequence ID" value="TKY92263.1"/>
    <property type="molecule type" value="Genomic_DNA"/>
</dbReference>
<evidence type="ECO:0000313" key="2">
    <source>
        <dbReference type="Proteomes" id="UP000315423"/>
    </source>
</evidence>
<organism evidence="1 2">
    <name type="scientific">Candidatus Methanomarinus sp</name>
    <dbReference type="NCBI Taxonomy" id="3386244"/>
    <lineage>
        <taxon>Archaea</taxon>
        <taxon>Methanobacteriati</taxon>
        <taxon>Methanobacteriota</taxon>
        <taxon>Stenosarchaea group</taxon>
        <taxon>Methanomicrobia</taxon>
        <taxon>Methanosarcinales</taxon>
        <taxon>ANME-2 cluster</taxon>
        <taxon>Candidatus Methanocomedenaceae</taxon>
        <taxon>Candidatus Methanomarinus</taxon>
    </lineage>
</organism>
<protein>
    <submittedName>
        <fullName evidence="1">Type II toxin-antitoxin system mRNA interferase toxin, RelE/StbE family</fullName>
    </submittedName>
</protein>
<evidence type="ECO:0000313" key="1">
    <source>
        <dbReference type="EMBL" id="TKY92263.1"/>
    </source>
</evidence>
<sequence>MKYNYEISRQLERELDKLRRKNKKQFEIILKKMSEILENPQHYKSLQHDMKGLRRVHIDKSFVLVFEIVENENKVVFLDFDHHDNIY</sequence>
<dbReference type="Proteomes" id="UP000315423">
    <property type="component" value="Unassembled WGS sequence"/>
</dbReference>
<comment type="caution">
    <text evidence="1">The sequence shown here is derived from an EMBL/GenBank/DDBJ whole genome shotgun (WGS) entry which is preliminary data.</text>
</comment>
<gene>
    <name evidence="1" type="ORF">C5S46_01540</name>
</gene>
<name>A0AC61SCG1_9EURY</name>
<accession>A0AC61SCG1</accession>